<feature type="domain" description="CENP-V/GFA" evidence="5">
    <location>
        <begin position="14"/>
        <end position="126"/>
    </location>
</feature>
<name>A0ABP9GM02_9ACTN</name>
<keyword evidence="4" id="KW-0456">Lyase</keyword>
<dbReference type="Gene3D" id="3.90.1590.10">
    <property type="entry name" value="glutathione-dependent formaldehyde- activating enzyme (gfa)"/>
    <property type="match status" value="1"/>
</dbReference>
<dbReference type="RefSeq" id="WP_345673507.1">
    <property type="nucleotide sequence ID" value="NZ_BAABHS010000001.1"/>
</dbReference>
<keyword evidence="3" id="KW-0862">Zinc</keyword>
<evidence type="ECO:0000313" key="7">
    <source>
        <dbReference type="Proteomes" id="UP001500466"/>
    </source>
</evidence>
<evidence type="ECO:0000256" key="4">
    <source>
        <dbReference type="ARBA" id="ARBA00023239"/>
    </source>
</evidence>
<dbReference type="Pfam" id="PF04828">
    <property type="entry name" value="GFA"/>
    <property type="match status" value="1"/>
</dbReference>
<dbReference type="Proteomes" id="UP001500466">
    <property type="component" value="Unassembled WGS sequence"/>
</dbReference>
<evidence type="ECO:0000259" key="5">
    <source>
        <dbReference type="PROSITE" id="PS51891"/>
    </source>
</evidence>
<keyword evidence="2" id="KW-0479">Metal-binding</keyword>
<dbReference type="PROSITE" id="PS51891">
    <property type="entry name" value="CENP_V_GFA"/>
    <property type="match status" value="1"/>
</dbReference>
<sequence length="144" mass="15340">MADSRNTEVHTEVHAGGCLCGRIRFTVTGTPDYPHTCSCPHCQKLGGGPMMAWVGFPSAGLSWTGDGGAPTWFDTYPGETARAFCPRCGSSIAARDYGDTTIGITISALDHPDDPRLIPVNQSCRDTAVSWLPQVPDTQHSSTT</sequence>
<protein>
    <submittedName>
        <fullName evidence="6">GFA family protein</fullName>
    </submittedName>
</protein>
<reference evidence="7" key="1">
    <citation type="journal article" date="2019" name="Int. J. Syst. Evol. Microbiol.">
        <title>The Global Catalogue of Microorganisms (GCM) 10K type strain sequencing project: providing services to taxonomists for standard genome sequencing and annotation.</title>
        <authorList>
            <consortium name="The Broad Institute Genomics Platform"/>
            <consortium name="The Broad Institute Genome Sequencing Center for Infectious Disease"/>
            <person name="Wu L."/>
            <person name="Ma J."/>
        </authorList>
    </citation>
    <scope>NUCLEOTIDE SEQUENCE [LARGE SCALE GENOMIC DNA]</scope>
    <source>
        <strain evidence="7">JCM 17986</strain>
    </source>
</reference>
<evidence type="ECO:0000256" key="2">
    <source>
        <dbReference type="ARBA" id="ARBA00022723"/>
    </source>
</evidence>
<comment type="similarity">
    <text evidence="1">Belongs to the Gfa family.</text>
</comment>
<dbReference type="EMBL" id="BAABHS010000001">
    <property type="protein sequence ID" value="GAA4947809.1"/>
    <property type="molecule type" value="Genomic_DNA"/>
</dbReference>
<dbReference type="InterPro" id="IPR011057">
    <property type="entry name" value="Mss4-like_sf"/>
</dbReference>
<evidence type="ECO:0000256" key="3">
    <source>
        <dbReference type="ARBA" id="ARBA00022833"/>
    </source>
</evidence>
<comment type="caution">
    <text evidence="6">The sequence shown here is derived from an EMBL/GenBank/DDBJ whole genome shotgun (WGS) entry which is preliminary data.</text>
</comment>
<organism evidence="6 7">
    <name type="scientific">Yinghuangia aomiensis</name>
    <dbReference type="NCBI Taxonomy" id="676205"/>
    <lineage>
        <taxon>Bacteria</taxon>
        <taxon>Bacillati</taxon>
        <taxon>Actinomycetota</taxon>
        <taxon>Actinomycetes</taxon>
        <taxon>Kitasatosporales</taxon>
        <taxon>Streptomycetaceae</taxon>
        <taxon>Yinghuangia</taxon>
    </lineage>
</organism>
<proteinExistence type="inferred from homology"/>
<gene>
    <name evidence="6" type="ORF">GCM10023205_04740</name>
</gene>
<keyword evidence="7" id="KW-1185">Reference proteome</keyword>
<accession>A0ABP9GM02</accession>
<evidence type="ECO:0000256" key="1">
    <source>
        <dbReference type="ARBA" id="ARBA00005495"/>
    </source>
</evidence>
<dbReference type="InterPro" id="IPR006913">
    <property type="entry name" value="CENP-V/GFA"/>
</dbReference>
<dbReference type="PANTHER" id="PTHR33337:SF40">
    <property type="entry name" value="CENP-V_GFA DOMAIN-CONTAINING PROTEIN-RELATED"/>
    <property type="match status" value="1"/>
</dbReference>
<dbReference type="SUPFAM" id="SSF51316">
    <property type="entry name" value="Mss4-like"/>
    <property type="match status" value="1"/>
</dbReference>
<dbReference type="PANTHER" id="PTHR33337">
    <property type="entry name" value="GFA DOMAIN-CONTAINING PROTEIN"/>
    <property type="match status" value="1"/>
</dbReference>
<evidence type="ECO:0000313" key="6">
    <source>
        <dbReference type="EMBL" id="GAA4947809.1"/>
    </source>
</evidence>